<feature type="repeat" description="PPR" evidence="2">
    <location>
        <begin position="261"/>
        <end position="295"/>
    </location>
</feature>
<name>A0AAV1CRA5_OLDCO</name>
<organism evidence="4 5">
    <name type="scientific">Oldenlandia corymbosa var. corymbosa</name>
    <dbReference type="NCBI Taxonomy" id="529605"/>
    <lineage>
        <taxon>Eukaryota</taxon>
        <taxon>Viridiplantae</taxon>
        <taxon>Streptophyta</taxon>
        <taxon>Embryophyta</taxon>
        <taxon>Tracheophyta</taxon>
        <taxon>Spermatophyta</taxon>
        <taxon>Magnoliopsida</taxon>
        <taxon>eudicotyledons</taxon>
        <taxon>Gunneridae</taxon>
        <taxon>Pentapetalae</taxon>
        <taxon>asterids</taxon>
        <taxon>lamiids</taxon>
        <taxon>Gentianales</taxon>
        <taxon>Rubiaceae</taxon>
        <taxon>Rubioideae</taxon>
        <taxon>Spermacoceae</taxon>
        <taxon>Hedyotis-Oldenlandia complex</taxon>
        <taxon>Oldenlandia</taxon>
    </lineage>
</organism>
<feature type="repeat" description="PPR" evidence="2">
    <location>
        <begin position="621"/>
        <end position="658"/>
    </location>
</feature>
<dbReference type="PANTHER" id="PTHR47942:SF50">
    <property type="entry name" value="OS03G0284900 PROTEIN"/>
    <property type="match status" value="1"/>
</dbReference>
<dbReference type="NCBIfam" id="TIGR00756">
    <property type="entry name" value="PPR"/>
    <property type="match status" value="5"/>
</dbReference>
<dbReference type="PANTHER" id="PTHR47942">
    <property type="entry name" value="TETRATRICOPEPTIDE REPEAT (TPR)-LIKE SUPERFAMILY PROTEIN-RELATED"/>
    <property type="match status" value="1"/>
</dbReference>
<evidence type="ECO:0000313" key="5">
    <source>
        <dbReference type="Proteomes" id="UP001161247"/>
    </source>
</evidence>
<feature type="repeat" description="PPR" evidence="2">
    <location>
        <begin position="438"/>
        <end position="472"/>
    </location>
</feature>
<feature type="compositionally biased region" description="Basic residues" evidence="3">
    <location>
        <begin position="40"/>
        <end position="50"/>
    </location>
</feature>
<proteinExistence type="predicted"/>
<feature type="repeat" description="PPR" evidence="2">
    <location>
        <begin position="403"/>
        <end position="437"/>
    </location>
</feature>
<dbReference type="EMBL" id="OX459120">
    <property type="protein sequence ID" value="CAI9098096.1"/>
    <property type="molecule type" value="Genomic_DNA"/>
</dbReference>
<feature type="region of interest" description="Disordered" evidence="3">
    <location>
        <begin position="9"/>
        <end position="50"/>
    </location>
</feature>
<dbReference type="Proteomes" id="UP001161247">
    <property type="component" value="Chromosome 3"/>
</dbReference>
<feature type="compositionally biased region" description="Low complexity" evidence="3">
    <location>
        <begin position="21"/>
        <end position="39"/>
    </location>
</feature>
<keyword evidence="5" id="KW-1185">Reference proteome</keyword>
<sequence>MRDAIAILASSSITLPPNSTPSPATTTPSNQQSLSPASKSKSKKFSGRKQSLKSTAALLHSTVRWNTSPSRQVHRLKDYAELASDLAEDGRFSDLLMIAESVVVSGAKPSQFLAMLNLKSVSAGISRMLEDGKLERLIEVLSGLLKLGFPVVKLFDGVAFESLRQECLRRFQNCVQPEEIVSLMETLQGLGFSPNQLLASSQVIKLCVKRRSPGAAIRYAQLFPQMETLLCTVMIEFGKKRDLVSALNVFEVSKRSQGSPNTYAYRTIIDVCGLCGDSMKSRSIYEELLSCKFTPNIYVFNSLMNVNANDLSFTLRIYKQMQRFGVTADLASYNILLKSCCLAAKVELALDIYRQTKYLESTGDLKLDVFTYSTMIKVLADARMWKMALEIKEDMLSAGVTPNAITWLSLISACANAGLAEQSIRLFEEMLQAGCEPNSQCCNILLHACVEARQYDRAFRLFRSWKENGIQPVSTDFKLKTHNIISADCSRDGFSALSDSPVTSEVQYHTKRLSFAPTTATYNILMKACGTNYRRAKALMDEMKTEGLSPNRISWSILMDIYGGLGNVKGALQILRSMHQAGIQPDVVTYTTAIKACVEHKHLEVAFSLLSEMRRYQIKPNMVTYDTLLRARSQYGSLHQVQQCLAIYRDMRKAGYKPNDYYLKHLIEEWCEGVIQNRTQNKGQFTPIDDTADSGPQSLLLDKVAEHLKVGNVESLSIDLRGLSRIEARIVVLAVLRMIKEKYSTGNMVEDDLWIITEGISGAGTSKNSSGITELITKLLENDLGLEVLSAGSRESSNIESDSELLSVSSTEIKEVLKQSDLPLKLDSPSRRPAVLLRLKVTKASLHSWLQRKGVSVSE</sequence>
<feature type="repeat" description="PPR" evidence="2">
    <location>
        <begin position="586"/>
        <end position="620"/>
    </location>
</feature>
<protein>
    <submittedName>
        <fullName evidence="4">OLC1v1034679C1</fullName>
    </submittedName>
</protein>
<evidence type="ECO:0000256" key="1">
    <source>
        <dbReference type="ARBA" id="ARBA00022737"/>
    </source>
</evidence>
<evidence type="ECO:0000256" key="2">
    <source>
        <dbReference type="PROSITE-ProRule" id="PRU00708"/>
    </source>
</evidence>
<dbReference type="InterPro" id="IPR051222">
    <property type="entry name" value="PPR/CCM1_RNA-binding"/>
</dbReference>
<accession>A0AAV1CRA5</accession>
<gene>
    <name evidence="4" type="ORF">OLC1_LOCUS8404</name>
</gene>
<feature type="repeat" description="PPR" evidence="2">
    <location>
        <begin position="551"/>
        <end position="585"/>
    </location>
</feature>
<evidence type="ECO:0000256" key="3">
    <source>
        <dbReference type="SAM" id="MobiDB-lite"/>
    </source>
</evidence>
<dbReference type="AlphaFoldDB" id="A0AAV1CRA5"/>
<dbReference type="Gene3D" id="1.25.40.10">
    <property type="entry name" value="Tetratricopeptide repeat domain"/>
    <property type="match status" value="3"/>
</dbReference>
<reference evidence="4" key="1">
    <citation type="submission" date="2023-03" db="EMBL/GenBank/DDBJ databases">
        <authorList>
            <person name="Julca I."/>
        </authorList>
    </citation>
    <scope>NUCLEOTIDE SEQUENCE</scope>
</reference>
<dbReference type="InterPro" id="IPR002885">
    <property type="entry name" value="PPR_rpt"/>
</dbReference>
<dbReference type="PROSITE" id="PS51375">
    <property type="entry name" value="PPR"/>
    <property type="match status" value="7"/>
</dbReference>
<evidence type="ECO:0000313" key="4">
    <source>
        <dbReference type="EMBL" id="CAI9098096.1"/>
    </source>
</evidence>
<dbReference type="Pfam" id="PF13812">
    <property type="entry name" value="PPR_3"/>
    <property type="match status" value="4"/>
</dbReference>
<keyword evidence="1" id="KW-0677">Repeat</keyword>
<dbReference type="InterPro" id="IPR011990">
    <property type="entry name" value="TPR-like_helical_dom_sf"/>
</dbReference>
<feature type="repeat" description="PPR" evidence="2">
    <location>
        <begin position="368"/>
        <end position="402"/>
    </location>
</feature>
<dbReference type="Pfam" id="PF13041">
    <property type="entry name" value="PPR_2"/>
    <property type="match status" value="1"/>
</dbReference>